<dbReference type="GO" id="GO:0005524">
    <property type="term" value="F:ATP binding"/>
    <property type="evidence" value="ECO:0007669"/>
    <property type="project" value="UniProtKB-KW"/>
</dbReference>
<dbReference type="InterPro" id="IPR036451">
    <property type="entry name" value="CblAdoTrfase-like_sf"/>
</dbReference>
<reference evidence="5" key="1">
    <citation type="journal article" date="2020" name="mSystems">
        <title>Genome- and Community-Level Interaction Insights into Carbon Utilization and Element Cycling Functions of Hydrothermarchaeota in Hydrothermal Sediment.</title>
        <authorList>
            <person name="Zhou Z."/>
            <person name="Liu Y."/>
            <person name="Xu W."/>
            <person name="Pan J."/>
            <person name="Luo Z.H."/>
            <person name="Li M."/>
        </authorList>
    </citation>
    <scope>NUCLEOTIDE SEQUENCE [LARGE SCALE GENOMIC DNA]</scope>
    <source>
        <strain evidence="5">SpSt-1116</strain>
    </source>
</reference>
<keyword evidence="1 5" id="KW-0808">Transferase</keyword>
<dbReference type="AlphaFoldDB" id="A0A7J3ZIS2"/>
<name>A0A7J3ZIS2_9CREN</name>
<dbReference type="EMBL" id="DRZC01000010">
    <property type="protein sequence ID" value="HHQ79938.1"/>
    <property type="molecule type" value="Genomic_DNA"/>
</dbReference>
<feature type="domain" description="Cobalamin adenosyltransferase-like" evidence="4">
    <location>
        <begin position="3"/>
        <end position="156"/>
    </location>
</feature>
<organism evidence="5">
    <name type="scientific">Fervidicoccus fontis</name>
    <dbReference type="NCBI Taxonomy" id="683846"/>
    <lineage>
        <taxon>Archaea</taxon>
        <taxon>Thermoproteota</taxon>
        <taxon>Thermoprotei</taxon>
        <taxon>Fervidicoccales</taxon>
        <taxon>Fervidicoccaceae</taxon>
        <taxon>Fervidicoccus</taxon>
    </lineage>
</organism>
<evidence type="ECO:0000313" key="5">
    <source>
        <dbReference type="EMBL" id="HHQ79938.1"/>
    </source>
</evidence>
<dbReference type="Pfam" id="PF01923">
    <property type="entry name" value="Cob_adeno_trans"/>
    <property type="match status" value="1"/>
</dbReference>
<comment type="caution">
    <text evidence="5">The sequence shown here is derived from an EMBL/GenBank/DDBJ whole genome shotgun (WGS) entry which is preliminary data.</text>
</comment>
<proteinExistence type="predicted"/>
<dbReference type="SUPFAM" id="SSF89028">
    <property type="entry name" value="Cobalamin adenosyltransferase-like"/>
    <property type="match status" value="1"/>
</dbReference>
<accession>A0A7J3ZIS2</accession>
<evidence type="ECO:0000256" key="1">
    <source>
        <dbReference type="ARBA" id="ARBA00022679"/>
    </source>
</evidence>
<keyword evidence="3" id="KW-0067">ATP-binding</keyword>
<evidence type="ECO:0000259" key="4">
    <source>
        <dbReference type="Pfam" id="PF01923"/>
    </source>
</evidence>
<dbReference type="InterPro" id="IPR016030">
    <property type="entry name" value="CblAdoTrfase-like"/>
</dbReference>
<dbReference type="InterPro" id="IPR029499">
    <property type="entry name" value="PduO-typ"/>
</dbReference>
<dbReference type="PANTHER" id="PTHR12213">
    <property type="entry name" value="CORRINOID ADENOSYLTRANSFERASE"/>
    <property type="match status" value="1"/>
</dbReference>
<evidence type="ECO:0000256" key="3">
    <source>
        <dbReference type="ARBA" id="ARBA00022840"/>
    </source>
</evidence>
<dbReference type="EC" id="2.5.1.17" evidence="5"/>
<sequence>MGSGDDGTTTCIINGTRVKKSHPCIKLMGSLDESQSALGLALSLLPESEVELRGQIEALQAMLFRVGFALAGKPCIGESDLRLVERIVEACSSSAPRGFVLHGGHPASAALALARAVVRRLERELVEAVEAGLNIRSHSEILRLLNRMSDALFALEVQLNAKLGHTLKHVDCQR</sequence>
<dbReference type="NCBIfam" id="TIGR00636">
    <property type="entry name" value="PduO_Nterm"/>
    <property type="match status" value="1"/>
</dbReference>
<dbReference type="PANTHER" id="PTHR12213:SF0">
    <property type="entry name" value="CORRINOID ADENOSYLTRANSFERASE MMAB"/>
    <property type="match status" value="1"/>
</dbReference>
<dbReference type="Gene3D" id="1.20.1200.10">
    <property type="entry name" value="Cobalamin adenosyltransferase-like"/>
    <property type="match status" value="1"/>
</dbReference>
<evidence type="ECO:0000256" key="2">
    <source>
        <dbReference type="ARBA" id="ARBA00022741"/>
    </source>
</evidence>
<protein>
    <submittedName>
        <fullName evidence="5">Cob(I)yrinic acid a,c-diamide adenosyltransferase</fullName>
        <ecNumber evidence="5">2.5.1.17</ecNumber>
    </submittedName>
</protein>
<keyword evidence="2" id="KW-0547">Nucleotide-binding</keyword>
<dbReference type="GO" id="GO:0008817">
    <property type="term" value="F:corrinoid adenosyltransferase activity"/>
    <property type="evidence" value="ECO:0007669"/>
    <property type="project" value="UniProtKB-EC"/>
</dbReference>
<gene>
    <name evidence="5" type="ORF">ENM78_00515</name>
</gene>